<keyword evidence="3" id="KW-1185">Reference proteome</keyword>
<dbReference type="CDD" id="cd17242">
    <property type="entry name" value="MobM_relaxase"/>
    <property type="match status" value="1"/>
</dbReference>
<organism evidence="2 3">
    <name type="scientific">Rhizobium calliandrae</name>
    <dbReference type="NCBI Taxonomy" id="1312182"/>
    <lineage>
        <taxon>Bacteria</taxon>
        <taxon>Pseudomonadati</taxon>
        <taxon>Pseudomonadota</taxon>
        <taxon>Alphaproteobacteria</taxon>
        <taxon>Hyphomicrobiales</taxon>
        <taxon>Rhizobiaceae</taxon>
        <taxon>Rhizobium/Agrobacterium group</taxon>
        <taxon>Rhizobium</taxon>
    </lineage>
</organism>
<proteinExistence type="predicted"/>
<dbReference type="EMBL" id="JARFYN010000096">
    <property type="protein sequence ID" value="MDL2410644.1"/>
    <property type="molecule type" value="Genomic_DNA"/>
</dbReference>
<feature type="coiled-coil region" evidence="1">
    <location>
        <begin position="215"/>
        <end position="284"/>
    </location>
</feature>
<sequence>MIFSHPATMEEYRTSADIRRDVQKWEQTSIDWLREQYGERLVSVVRHVDESHPHLHAYLLPDDAEMRAGRLHPGYVAKNAVVDGGQLPGEDKKALDKRANRAYVAGLRAWLDDYHQRVAVPAGLTRLGAGKRRLTRAQWHAEKAQAAALKLAVERAAIVEAKGRAYIELTNRKAAAINADAAKAKASADRLKGVGGAVRAVLDGARESALRESVRQDYAAEIAAAKAAVEKAQEEVAKANTSKSEAEKKAAEQRHAFRQQRLRLVAAEQKIQFLSDALAAAADESAPTPGGMTP</sequence>
<protein>
    <submittedName>
        <fullName evidence="2">Plasmid recombination protein</fullName>
    </submittedName>
</protein>
<evidence type="ECO:0000256" key="1">
    <source>
        <dbReference type="SAM" id="Coils"/>
    </source>
</evidence>
<keyword evidence="1" id="KW-0175">Coiled coil</keyword>
<dbReference type="RefSeq" id="WP_285884583.1">
    <property type="nucleotide sequence ID" value="NZ_JARFYN010000096.1"/>
</dbReference>
<evidence type="ECO:0000313" key="2">
    <source>
        <dbReference type="EMBL" id="MDL2410644.1"/>
    </source>
</evidence>
<dbReference type="Proteomes" id="UP001172630">
    <property type="component" value="Unassembled WGS sequence"/>
</dbReference>
<accession>A0ABT7KSU0</accession>
<reference evidence="2" key="1">
    <citation type="submission" date="2023-06" db="EMBL/GenBank/DDBJ databases">
        <title>Phylogenetic Diversity of Rhizobium strains.</title>
        <authorList>
            <person name="Moura F.T."/>
            <person name="Helene L.C.F."/>
            <person name="Hungria M."/>
        </authorList>
    </citation>
    <scope>NUCLEOTIDE SEQUENCE</scope>
    <source>
        <strain evidence="2">CCGE524</strain>
    </source>
</reference>
<name>A0ABT7KSU0_9HYPH</name>
<gene>
    <name evidence="2" type="ORF">PY650_34770</name>
</gene>
<evidence type="ECO:0000313" key="3">
    <source>
        <dbReference type="Proteomes" id="UP001172630"/>
    </source>
</evidence>
<comment type="caution">
    <text evidence="2">The sequence shown here is derived from an EMBL/GenBank/DDBJ whole genome shotgun (WGS) entry which is preliminary data.</text>
</comment>
<dbReference type="Gene3D" id="3.30.930.30">
    <property type="match status" value="1"/>
</dbReference>